<evidence type="ECO:0000313" key="2">
    <source>
        <dbReference type="EMBL" id="MBD1395808.1"/>
    </source>
</evidence>
<sequence length="113" mass="12785">MKCKLVLLAIIGFSAFFFTSCQDTMQQDSETAEATLVWSGEYMVDGCGFEVIINDKKYKPENEDDIDESFKVEGQMPVIIEFVRLGEQIDRRCGLSTQSRAMDGIRVVSVKKK</sequence>
<proteinExistence type="predicted"/>
<comment type="caution">
    <text evidence="2">The sequence shown here is derived from an EMBL/GenBank/DDBJ whole genome shotgun (WGS) entry which is preliminary data.</text>
</comment>
<evidence type="ECO:0000256" key="1">
    <source>
        <dbReference type="SAM" id="SignalP"/>
    </source>
</evidence>
<feature type="signal peptide" evidence="1">
    <location>
        <begin position="1"/>
        <end position="19"/>
    </location>
</feature>
<feature type="chain" id="PRO_5045209384" description="Lipoprotein" evidence="1">
    <location>
        <begin position="20"/>
        <end position="113"/>
    </location>
</feature>
<dbReference type="Proteomes" id="UP000625551">
    <property type="component" value="Unassembled WGS sequence"/>
</dbReference>
<reference evidence="2 3" key="1">
    <citation type="submission" date="2020-09" db="EMBL/GenBank/DDBJ databases">
        <title>Genome sequencing and assembly of Pontibacter sp.</title>
        <authorList>
            <person name="Chhetri G."/>
        </authorList>
    </citation>
    <scope>NUCLEOTIDE SEQUENCE [LARGE SCALE GENOMIC DNA]</scope>
    <source>
        <strain evidence="2 3">JH31</strain>
    </source>
</reference>
<gene>
    <name evidence="2" type="ORF">H9Q13_01410</name>
</gene>
<name>A0ABR7XBX4_9BACT</name>
<keyword evidence="1" id="KW-0732">Signal</keyword>
<accession>A0ABR7XBX4</accession>
<dbReference type="EMBL" id="JACXAJ010000001">
    <property type="protein sequence ID" value="MBD1395808.1"/>
    <property type="molecule type" value="Genomic_DNA"/>
</dbReference>
<protein>
    <recommendedName>
        <fullName evidence="4">Lipoprotein</fullName>
    </recommendedName>
</protein>
<evidence type="ECO:0008006" key="4">
    <source>
        <dbReference type="Google" id="ProtNLM"/>
    </source>
</evidence>
<evidence type="ECO:0000313" key="3">
    <source>
        <dbReference type="Proteomes" id="UP000625551"/>
    </source>
</evidence>
<dbReference type="RefSeq" id="WP_191181969.1">
    <property type="nucleotide sequence ID" value="NZ_JACXAJ010000001.1"/>
</dbReference>
<dbReference type="PROSITE" id="PS51257">
    <property type="entry name" value="PROKAR_LIPOPROTEIN"/>
    <property type="match status" value="1"/>
</dbReference>
<keyword evidence="3" id="KW-1185">Reference proteome</keyword>
<organism evidence="2 3">
    <name type="scientific">Pontibacter aquaedesilientis</name>
    <dbReference type="NCBI Taxonomy" id="2766980"/>
    <lineage>
        <taxon>Bacteria</taxon>
        <taxon>Pseudomonadati</taxon>
        <taxon>Bacteroidota</taxon>
        <taxon>Cytophagia</taxon>
        <taxon>Cytophagales</taxon>
        <taxon>Hymenobacteraceae</taxon>
        <taxon>Pontibacter</taxon>
    </lineage>
</organism>